<evidence type="ECO:0000256" key="9">
    <source>
        <dbReference type="SAM" id="Coils"/>
    </source>
</evidence>
<dbReference type="SUPFAM" id="SSF50978">
    <property type="entry name" value="WD40 repeat-like"/>
    <property type="match status" value="1"/>
</dbReference>
<accession>A0AAD8DWQ5</accession>
<comment type="subcellular location">
    <subcellularLocation>
        <location evidence="1">Cell projection</location>
        <location evidence="1">Cilium</location>
    </subcellularLocation>
    <subcellularLocation>
        <location evidence="2">Cytoplasm</location>
        <location evidence="2">Cytoskeleton</location>
    </subcellularLocation>
</comment>
<evidence type="ECO:0000256" key="10">
    <source>
        <dbReference type="SAM" id="MobiDB-lite"/>
    </source>
</evidence>
<keyword evidence="8" id="KW-0966">Cell projection</keyword>
<dbReference type="InterPro" id="IPR036322">
    <property type="entry name" value="WD40_repeat_dom_sf"/>
</dbReference>
<evidence type="ECO:0000256" key="6">
    <source>
        <dbReference type="ARBA" id="ARBA00023054"/>
    </source>
</evidence>
<name>A0AAD8DWQ5_MYTSE</name>
<dbReference type="EMBL" id="JARGEI010000009">
    <property type="protein sequence ID" value="KAJ8726672.1"/>
    <property type="molecule type" value="Genomic_DNA"/>
</dbReference>
<protein>
    <recommendedName>
        <fullName evidence="13">Cilia- and flagella-associated protein 43</fullName>
    </recommendedName>
</protein>
<organism evidence="11 12">
    <name type="scientific">Mythimna separata</name>
    <name type="common">Oriental armyworm</name>
    <name type="synonym">Pseudaletia separata</name>
    <dbReference type="NCBI Taxonomy" id="271217"/>
    <lineage>
        <taxon>Eukaryota</taxon>
        <taxon>Metazoa</taxon>
        <taxon>Ecdysozoa</taxon>
        <taxon>Arthropoda</taxon>
        <taxon>Hexapoda</taxon>
        <taxon>Insecta</taxon>
        <taxon>Pterygota</taxon>
        <taxon>Neoptera</taxon>
        <taxon>Endopterygota</taxon>
        <taxon>Lepidoptera</taxon>
        <taxon>Glossata</taxon>
        <taxon>Ditrysia</taxon>
        <taxon>Noctuoidea</taxon>
        <taxon>Noctuidae</taxon>
        <taxon>Noctuinae</taxon>
        <taxon>Hadenini</taxon>
        <taxon>Mythimna</taxon>
    </lineage>
</organism>
<evidence type="ECO:0000256" key="7">
    <source>
        <dbReference type="ARBA" id="ARBA00023212"/>
    </source>
</evidence>
<dbReference type="PANTHER" id="PTHR14885:SF1">
    <property type="entry name" value="CILIA- AND FLAGELLA-ASSOCIATED PROTEIN 43"/>
    <property type="match status" value="1"/>
</dbReference>
<evidence type="ECO:0000313" key="11">
    <source>
        <dbReference type="EMBL" id="KAJ8726672.1"/>
    </source>
</evidence>
<dbReference type="Proteomes" id="UP001231518">
    <property type="component" value="Chromosome 10"/>
</dbReference>
<gene>
    <name evidence="11" type="ORF">PYW07_001370</name>
</gene>
<dbReference type="GO" id="GO:0005930">
    <property type="term" value="C:axoneme"/>
    <property type="evidence" value="ECO:0007669"/>
    <property type="project" value="TreeGrafter"/>
</dbReference>
<dbReference type="GO" id="GO:0060271">
    <property type="term" value="P:cilium assembly"/>
    <property type="evidence" value="ECO:0007669"/>
    <property type="project" value="TreeGrafter"/>
</dbReference>
<dbReference type="Pfam" id="PF25828">
    <property type="entry name" value="CC_Cfap43"/>
    <property type="match status" value="1"/>
</dbReference>
<evidence type="ECO:0000256" key="8">
    <source>
        <dbReference type="ARBA" id="ARBA00023273"/>
    </source>
</evidence>
<keyword evidence="6 9" id="KW-0175">Coiled coil</keyword>
<reference evidence="11" key="1">
    <citation type="submission" date="2023-03" db="EMBL/GenBank/DDBJ databases">
        <title>Chromosome-level genomes of two armyworms, Mythimna separata and Mythimna loreyi, provide insights into the biosynthesis and reception of sex pheromones.</title>
        <authorList>
            <person name="Zhao H."/>
        </authorList>
    </citation>
    <scope>NUCLEOTIDE SEQUENCE</scope>
    <source>
        <strain evidence="11">BeijingLab</strain>
        <tissue evidence="11">Pupa</tissue>
    </source>
</reference>
<proteinExistence type="predicted"/>
<feature type="coiled-coil region" evidence="9">
    <location>
        <begin position="1834"/>
        <end position="1861"/>
    </location>
</feature>
<evidence type="ECO:0000313" key="12">
    <source>
        <dbReference type="Proteomes" id="UP001231518"/>
    </source>
</evidence>
<keyword evidence="12" id="KW-1185">Reference proteome</keyword>
<keyword evidence="7" id="KW-0206">Cytoskeleton</keyword>
<evidence type="ECO:0000256" key="1">
    <source>
        <dbReference type="ARBA" id="ARBA00004138"/>
    </source>
</evidence>
<keyword evidence="4" id="KW-0853">WD repeat</keyword>
<evidence type="ECO:0008006" key="13">
    <source>
        <dbReference type="Google" id="ProtNLM"/>
    </source>
</evidence>
<evidence type="ECO:0000256" key="2">
    <source>
        <dbReference type="ARBA" id="ARBA00004245"/>
    </source>
</evidence>
<feature type="region of interest" description="Disordered" evidence="10">
    <location>
        <begin position="1540"/>
        <end position="1559"/>
    </location>
</feature>
<dbReference type="PANTHER" id="PTHR14885">
    <property type="entry name" value="CILIA- AND FLAGELLA-ASSOCIATED PROTEIN 43-RELATED"/>
    <property type="match status" value="1"/>
</dbReference>
<comment type="caution">
    <text evidence="11">The sequence shown here is derived from an EMBL/GenBank/DDBJ whole genome shotgun (WGS) entry which is preliminary data.</text>
</comment>
<evidence type="ECO:0000256" key="3">
    <source>
        <dbReference type="ARBA" id="ARBA00022490"/>
    </source>
</evidence>
<keyword evidence="3" id="KW-0963">Cytoplasm</keyword>
<evidence type="ECO:0000256" key="5">
    <source>
        <dbReference type="ARBA" id="ARBA00022737"/>
    </source>
</evidence>
<sequence>MLSRASRSHMLIGQCWGEGINVWEVARCYKKCFVLKRPYEEVTGWEVSAPVLSGICWSLEGQLYAIDTKANLYSMTSDGIKLNKVLEWSDETLEGKRPTSVCAFLSGVLLYGPDEKLRFIKKQPEAKSWKVEWSYTPEDTVARLVSNSYCEMATMWTNNGFVYKITAETEEKIEVSLFTMKQRNIMKIQLIAPEFKYIALMNTSGVLSIYDVFSQQLVLMKFVTAKDVSFTASPVEPLLAIFGEVNGNYGVVLRVFGADPPELVRRDRKSLTHQIVSLVSFAPSGRYMVTAAMSAGHIFIFQVSAHYKLTLIRYTELGRGLADCFLMQVGKEVRCFSLVLFSEKYSIGERIICINAETGKDNKFAGKMHGPYTRLLPLSAKDTMLAIPHLTRQAHILKLSGDYTRDAPHTRLLPLSAKDTMLAIPHLTRQAHILKLSGDYTRDAPHTRLLPLSAKDTMLAIPHLTRQAHILKLSGDYTRDAPHTRLLPLSAKDTMLAIPHLTRQAHILKLSGDYTRDAPHTRLLPLSAKDTMLAIPHLTRQAHILKLSGDYTRDAPHTRLLPLSAKDTMLAIPHLTRQAHILKLSGDYTRDAPHTRLLPLSAKDTMLAIPHLTRQAHILKLSGDYTRDAPHTRLLPLSAKDTMLAIPHLTRQAHILKLSGDYTRDAPHTRLLPLSAKDTMLAIPHLTRQAHILKLSGDYTRDAPHTRLLPLSAKDTMLAIPHLTRQAHILKLSGDYTRDAPHTRLLPLSAKDTMLAIPHLTRQAHILKLSGDYTRDAPHTRLLPLSAKDTMLAIPHLTRQAHILKLSGDYTRDAPHTRLLPLSAKDTMLAIPHLTRQAHILKLSGDYTRDAPHTRLLPLSAKDTMLAIPHLTRQAHILKLSGDYTRDAPHTRLLPLSAKDTMLAIPHLTRQAHILKLSGDYTRDAPHTRLLPLSAKDTMLAIPHLTRQAHILKLSGDYTRDAPHTRLLPLSAKDTMLAIPHLTRQAHILKLSGDYTRDAPHTRLLPLSAKDTMLAIPHLTRQAHILKLSGDYTRDAPHTRLLPLSAKDTMLAIPHLTRQAHILKLSGDYTRDAPHTRLLPLSAKDTMLAIPHLTRQAHILKLSGDYTRDAPHTRLLPLSAKDTMLAIPHLTRQAHILKLSGDYTRDAPHTRLLPLSAKDTMLAIPHLTRQAHILKLSGDYTRDAPHTRLLPLSAKDTMLAIPHLTRQAHILKLSGDKGTTVSVKMGPIIDTEHEIKQFDAFRNEHALLTFGYDGYVIFREPDCPEEYLTKLIVTHRYEQGIKSAIIDEHRRFVVHLAANGTVSCLFLKTSQYPSDKLVHHPPAKKLYEIDVEAKINAFNIIHYNTRNYLQLQEDRKVLEETRFYKAQRDLVVKMFHSLQKKLIYLLEQNISERPLHQLSLSEFNLHQEARRERLKAAEREREEIRLKTEARIRAQDKVTAWIKKTCWDTMQSPRIKLFAIHSHYHVENFAIMPQQRDSWAELQQIEALRNIEIENDQDLFRPWLEPTPEEPVTAVSENKCDLRSSSVNIQIPSSGSLRDSRRVSLATAGHDDEESSTAVTAEPYVLSGSSAHRYVPIPKYMIPQMEAYSFLQMNWLHEIVKLNTQNMRLWFNKQFAEMFVLKKREVGLVSERNNRLRFIVEELNKLSDLRGSFHHLSIAIKDPEWRQEEYVDKLIKVEPEECSIEPYVSPSQIVIIPPDPGPKDDFRERALMDMMDGVLEKLWHEEIKKPIPKPLCMLEKEPETFNEEDLRNVFDWEARVAFRNEERDKYRKMLHAEYAKLSQTLNEGIVKFNQKLRDTWLLKIKVDSIIGQENLNLMRLRRINLDRIEMAEKIEIMRDDIALYERQVEVLNSEFAEIQAQNTECQGAYDALNSKDRQLDKHFKNQFADLPPIVIEQAYKFFKKRPKWHQRVTMIPVVLYELANAVATGVRPPLLHYDCVDYFKGVDQLDHISNMPTVLDDHLWATMCKLRRVKIENEIRMRALVQDLAYVEHANGVWAKAIQARRAYLATCQTNMQRHRDEVELEARNKTVQLVLPAGQVEIVLTGHMQDFEDATLIPRDDIEKINQLILKVGDMKLRMMRKQMEFRKGILSKEWEHAQMKMKLRHMQQELYSYRRLKIPKELQQYLKRKEEGYTDEQDFLLMEKENEASKVGADKILNDQMNRCAELEVKILGVETARTNMETFINKLNVKVSDKKLKEDALLPIRLRHVYKKRMTLLVTRSRLIREVQANHSTIVMLQTELELLRLKTYPTLASFTTY</sequence>
<keyword evidence="5" id="KW-0677">Repeat</keyword>
<evidence type="ECO:0000256" key="4">
    <source>
        <dbReference type="ARBA" id="ARBA00022574"/>
    </source>
</evidence>